<keyword evidence="4" id="KW-0539">Nucleus</keyword>
<evidence type="ECO:0000256" key="5">
    <source>
        <dbReference type="PROSITE-ProRule" id="PRU00221"/>
    </source>
</evidence>
<feature type="domain" description="Dynein heavy chain region D6 P-loop" evidence="6">
    <location>
        <begin position="135"/>
        <end position="245"/>
    </location>
</feature>
<proteinExistence type="predicted"/>
<evidence type="ECO:0000313" key="7">
    <source>
        <dbReference type="EMBL" id="SCU66686.1"/>
    </source>
</evidence>
<dbReference type="PANTHER" id="PTHR19848">
    <property type="entry name" value="WD40 REPEAT PROTEIN"/>
    <property type="match status" value="1"/>
</dbReference>
<dbReference type="GO" id="GO:0005730">
    <property type="term" value="C:nucleolus"/>
    <property type="evidence" value="ECO:0007669"/>
    <property type="project" value="TreeGrafter"/>
</dbReference>
<dbReference type="PROSITE" id="PS50082">
    <property type="entry name" value="WD_REPEATS_2"/>
    <property type="match status" value="1"/>
</dbReference>
<protein>
    <recommendedName>
        <fullName evidence="6">Dynein heavy chain region D6 P-loop domain-containing protein</fullName>
    </recommendedName>
</protein>
<dbReference type="GO" id="GO:0030286">
    <property type="term" value="C:dynein complex"/>
    <property type="evidence" value="ECO:0007669"/>
    <property type="project" value="InterPro"/>
</dbReference>
<sequence>MFAYICATAQEFIGGVHFGPDNRVVSVNTSEYPSLSGIQCGMVLTSINGTRVGQSEEEKLRWKCAAGELMLVFNSRAPGQHDELDLSSAEEDENLLDSQKTLLSPNLECDEIVFGQRKSVDVLIDAVGRTGPGGCIIIMSEGVNPSYALTVAAEQSSRTTMYINAVARLKTRQPLTRAGEDFLKSLRKGLWIYIEQASKSMSLLYTLAESIEEARRSATIDANARVFLMCEPHPHFPEALLEGAVTLRSSLRPGTSEVMLEDNLLASEQKLRAVRGGSLVTSDGKAEITKVNARVKISHEVSIVPLEKNAFMELSRSATAPIEREAGREQGITRTARYTFGKNEKFISLCRVKDGCYAVGTLGGYVIMIDADGLPLIQFRPHKACIWDVAFASPHDFATACDDGASAILNYSLEAHEIRATSVASFQQEVFAVTYVTPDEPDSAVVSGGLSATICVLHSDRQVSSFISAGMTIQALRSTRQRHVIVGGGSGVCALIDPVASTILEESGRHKKKVPAVASYGALGVTGGFDKVVRLWDVRNGLRMVTEVAMPEVVTAVAAHGEHVAACCGSDLFVWDVRNLSRPLVRREKAWKDLTRGLVMCDNSIVTASADGVTRFWSLNATSE</sequence>
<dbReference type="Gene3D" id="2.130.10.10">
    <property type="entry name" value="YVTN repeat-like/Quinoprotein amine dehydrogenase"/>
    <property type="match status" value="1"/>
</dbReference>
<keyword evidence="8" id="KW-1185">Reference proteome</keyword>
<evidence type="ECO:0000256" key="2">
    <source>
        <dbReference type="ARBA" id="ARBA00022574"/>
    </source>
</evidence>
<dbReference type="GO" id="GO:0007018">
    <property type="term" value="P:microtubule-based movement"/>
    <property type="evidence" value="ECO:0007669"/>
    <property type="project" value="InterPro"/>
</dbReference>
<dbReference type="SUPFAM" id="SSF50978">
    <property type="entry name" value="WD40 repeat-like"/>
    <property type="match status" value="1"/>
</dbReference>
<accession>A0A1G4I4M9</accession>
<evidence type="ECO:0000256" key="3">
    <source>
        <dbReference type="ARBA" id="ARBA00022737"/>
    </source>
</evidence>
<comment type="caution">
    <text evidence="7">The sequence shown here is derived from an EMBL/GenBank/DDBJ whole genome shotgun (WGS) entry which is preliminary data.</text>
</comment>
<dbReference type="InterPro" id="IPR027417">
    <property type="entry name" value="P-loop_NTPase"/>
</dbReference>
<dbReference type="InterPro" id="IPR004273">
    <property type="entry name" value="Dynein_heavy_D6_P-loop"/>
</dbReference>
<organism evidence="7 8">
    <name type="scientific">Trypanosoma equiperdum</name>
    <dbReference type="NCBI Taxonomy" id="5694"/>
    <lineage>
        <taxon>Eukaryota</taxon>
        <taxon>Discoba</taxon>
        <taxon>Euglenozoa</taxon>
        <taxon>Kinetoplastea</taxon>
        <taxon>Metakinetoplastina</taxon>
        <taxon>Trypanosomatida</taxon>
        <taxon>Trypanosomatidae</taxon>
        <taxon>Trypanosoma</taxon>
    </lineage>
</organism>
<dbReference type="RefSeq" id="XP_067078103.1">
    <property type="nucleotide sequence ID" value="XM_067222002.1"/>
</dbReference>
<dbReference type="GO" id="GO:0000027">
    <property type="term" value="P:ribosomal large subunit assembly"/>
    <property type="evidence" value="ECO:0007669"/>
    <property type="project" value="TreeGrafter"/>
</dbReference>
<dbReference type="InterPro" id="IPR015943">
    <property type="entry name" value="WD40/YVTN_repeat-like_dom_sf"/>
</dbReference>
<feature type="repeat" description="WD" evidence="5">
    <location>
        <begin position="525"/>
        <end position="546"/>
    </location>
</feature>
<dbReference type="PANTHER" id="PTHR19848:SF0">
    <property type="entry name" value="NOTCHLESS PROTEIN HOMOLOG 1"/>
    <property type="match status" value="1"/>
</dbReference>
<dbReference type="GO" id="GO:0008569">
    <property type="term" value="F:minus-end-directed microtubule motor activity"/>
    <property type="evidence" value="ECO:0007669"/>
    <property type="project" value="InterPro"/>
</dbReference>
<evidence type="ECO:0000259" key="6">
    <source>
        <dbReference type="Pfam" id="PF03028"/>
    </source>
</evidence>
<dbReference type="SMR" id="A0A1G4I4M9"/>
<dbReference type="Proteomes" id="UP000195570">
    <property type="component" value="Unassembled WGS sequence"/>
</dbReference>
<dbReference type="Pfam" id="PF03028">
    <property type="entry name" value="Dynein_heavy"/>
    <property type="match status" value="1"/>
</dbReference>
<reference evidence="7" key="1">
    <citation type="submission" date="2016-09" db="EMBL/GenBank/DDBJ databases">
        <authorList>
            <person name="Hebert L."/>
            <person name="Moumen B."/>
        </authorList>
    </citation>
    <scope>NUCLEOTIDE SEQUENCE [LARGE SCALE GENOMIC DNA]</scope>
    <source>
        <strain evidence="7">OVI</strain>
    </source>
</reference>
<dbReference type="InterPro" id="IPR036322">
    <property type="entry name" value="WD40_repeat_dom_sf"/>
</dbReference>
<comment type="subcellular location">
    <subcellularLocation>
        <location evidence="1">Nucleus</location>
    </subcellularLocation>
</comment>
<dbReference type="GeneID" id="92379898"/>
<keyword evidence="3" id="KW-0677">Repeat</keyword>
<evidence type="ECO:0000256" key="4">
    <source>
        <dbReference type="ARBA" id="ARBA00023242"/>
    </source>
</evidence>
<dbReference type="EMBL" id="CZPT02000598">
    <property type="protein sequence ID" value="SCU66686.1"/>
    <property type="molecule type" value="Genomic_DNA"/>
</dbReference>
<dbReference type="VEuPathDB" id="TriTrypDB:TEOVI_000595900"/>
<dbReference type="SMART" id="SM00320">
    <property type="entry name" value="WD40"/>
    <property type="match status" value="6"/>
</dbReference>
<dbReference type="AlphaFoldDB" id="A0A1G4I4M9"/>
<name>A0A1G4I4M9_TRYEQ</name>
<evidence type="ECO:0000256" key="1">
    <source>
        <dbReference type="ARBA" id="ARBA00004123"/>
    </source>
</evidence>
<keyword evidence="2 5" id="KW-0853">WD repeat</keyword>
<gene>
    <name evidence="7" type="ORF">TEOVI_000595900</name>
</gene>
<dbReference type="InterPro" id="IPR001680">
    <property type="entry name" value="WD40_rpt"/>
</dbReference>
<dbReference type="Gene3D" id="3.40.50.300">
    <property type="entry name" value="P-loop containing nucleotide triphosphate hydrolases"/>
    <property type="match status" value="1"/>
</dbReference>
<evidence type="ECO:0000313" key="8">
    <source>
        <dbReference type="Proteomes" id="UP000195570"/>
    </source>
</evidence>